<accession>A0ABQ4XLF3</accession>
<comment type="caution">
    <text evidence="1">The sequence shown here is derived from an EMBL/GenBank/DDBJ whole genome shotgun (WGS) entry which is preliminary data.</text>
</comment>
<dbReference type="Gene3D" id="3.10.10.10">
    <property type="entry name" value="HIV Type 1 Reverse Transcriptase, subunit A, domain 1"/>
    <property type="match status" value="1"/>
</dbReference>
<reference evidence="1" key="1">
    <citation type="journal article" date="2022" name="Int. J. Mol. Sci.">
        <title>Draft Genome of Tanacetum Coccineum: Genomic Comparison of Closely Related Tanacetum-Family Plants.</title>
        <authorList>
            <person name="Yamashiro T."/>
            <person name="Shiraishi A."/>
            <person name="Nakayama K."/>
            <person name="Satake H."/>
        </authorList>
    </citation>
    <scope>NUCLEOTIDE SEQUENCE</scope>
</reference>
<organism evidence="1 2">
    <name type="scientific">Tanacetum coccineum</name>
    <dbReference type="NCBI Taxonomy" id="301880"/>
    <lineage>
        <taxon>Eukaryota</taxon>
        <taxon>Viridiplantae</taxon>
        <taxon>Streptophyta</taxon>
        <taxon>Embryophyta</taxon>
        <taxon>Tracheophyta</taxon>
        <taxon>Spermatophyta</taxon>
        <taxon>Magnoliopsida</taxon>
        <taxon>eudicotyledons</taxon>
        <taxon>Gunneridae</taxon>
        <taxon>Pentapetalae</taxon>
        <taxon>asterids</taxon>
        <taxon>campanulids</taxon>
        <taxon>Asterales</taxon>
        <taxon>Asteraceae</taxon>
        <taxon>Asteroideae</taxon>
        <taxon>Anthemideae</taxon>
        <taxon>Anthemidinae</taxon>
        <taxon>Tanacetum</taxon>
    </lineage>
</organism>
<proteinExistence type="predicted"/>
<dbReference type="EMBL" id="BQNB010009601">
    <property type="protein sequence ID" value="GJS65763.1"/>
    <property type="molecule type" value="Genomic_DNA"/>
</dbReference>
<protein>
    <recommendedName>
        <fullName evidence="3">Reverse transcriptase domain-containing protein</fullName>
    </recommendedName>
</protein>
<reference evidence="1" key="2">
    <citation type="submission" date="2022-01" db="EMBL/GenBank/DDBJ databases">
        <authorList>
            <person name="Yamashiro T."/>
            <person name="Shiraishi A."/>
            <person name="Satake H."/>
            <person name="Nakayama K."/>
        </authorList>
    </citation>
    <scope>NUCLEOTIDE SEQUENCE</scope>
</reference>
<evidence type="ECO:0000313" key="2">
    <source>
        <dbReference type="Proteomes" id="UP001151760"/>
    </source>
</evidence>
<dbReference type="InterPro" id="IPR043502">
    <property type="entry name" value="DNA/RNA_pol_sf"/>
</dbReference>
<evidence type="ECO:0000313" key="1">
    <source>
        <dbReference type="EMBL" id="GJS65763.1"/>
    </source>
</evidence>
<sequence>MAASTIPVFAEENLGDPIDIRVDVIHPEPVAVVAFPAVAIMRTQAQHEEAIRGIQEHLLEVPIQEELTALRFRVDIAEAENASLRARIKTTEAIEKITRNRERQARVKIEQQLAVVQESQCQDREDFRKLKELVTKLGSFNVIIGMDWLSMYHAMIAYAEKIVRIPWGNETLIKAEDKSKQKRLEDVPIVRDFLEVFLEDLPGIPPARQVKFRIDLIPGVAPIAWAPYQLAPSEMKELSNQLKEISDKGFIRPSSSHWGAPVLLSKKRTDQNY</sequence>
<dbReference type="InterPro" id="IPR021109">
    <property type="entry name" value="Peptidase_aspartic_dom_sf"/>
</dbReference>
<gene>
    <name evidence="1" type="ORF">Tco_0680327</name>
</gene>
<dbReference type="PANTHER" id="PTHR15503:SF42">
    <property type="entry name" value="ZINC FINGER, CCHC-TYPE, RETROTRANSPOSON GAG DOMAIN, ASPARTIC PEPTIDASE DOMAIN PROTEIN-RELATED"/>
    <property type="match status" value="1"/>
</dbReference>
<dbReference type="InterPro" id="IPR032567">
    <property type="entry name" value="RTL1-rel"/>
</dbReference>
<evidence type="ECO:0008006" key="3">
    <source>
        <dbReference type="Google" id="ProtNLM"/>
    </source>
</evidence>
<keyword evidence="2" id="KW-1185">Reference proteome</keyword>
<dbReference type="SUPFAM" id="SSF56672">
    <property type="entry name" value="DNA/RNA polymerases"/>
    <property type="match status" value="1"/>
</dbReference>
<name>A0ABQ4XLF3_9ASTR</name>
<dbReference type="Gene3D" id="2.40.70.10">
    <property type="entry name" value="Acid Proteases"/>
    <property type="match status" value="1"/>
</dbReference>
<dbReference type="Proteomes" id="UP001151760">
    <property type="component" value="Unassembled WGS sequence"/>
</dbReference>
<dbReference type="PANTHER" id="PTHR15503">
    <property type="entry name" value="LDOC1 RELATED"/>
    <property type="match status" value="1"/>
</dbReference>